<dbReference type="EMBL" id="DRKP01000187">
    <property type="protein sequence ID" value="HEB97677.1"/>
    <property type="molecule type" value="Genomic_DNA"/>
</dbReference>
<keyword evidence="3" id="KW-1005">Bacterial flagellum biogenesis</keyword>
<dbReference type="InterPro" id="IPR008622">
    <property type="entry name" value="FliT"/>
</dbReference>
<evidence type="ECO:0000256" key="5">
    <source>
        <dbReference type="ARBA" id="ARBA00093797"/>
    </source>
</evidence>
<keyword evidence="4" id="KW-0143">Chaperone</keyword>
<comment type="caution">
    <text evidence="6">The sequence shown here is derived from an EMBL/GenBank/DDBJ whole genome shotgun (WGS) entry which is preliminary data.</text>
</comment>
<dbReference type="Gene3D" id="1.20.58.380">
    <property type="entry name" value="Flagellar protein flit"/>
    <property type="match status" value="1"/>
</dbReference>
<dbReference type="AlphaFoldDB" id="A0A831RLH2"/>
<reference evidence="6" key="1">
    <citation type="journal article" date="2020" name="mSystems">
        <title>Genome- and Community-Level Interaction Insights into Carbon Utilization and Element Cycling Functions of Hydrothermarchaeota in Hydrothermal Sediment.</title>
        <authorList>
            <person name="Zhou Z."/>
            <person name="Liu Y."/>
            <person name="Xu W."/>
            <person name="Pan J."/>
            <person name="Luo Z.H."/>
            <person name="Li M."/>
        </authorList>
    </citation>
    <scope>NUCLEOTIDE SEQUENCE [LARGE SCALE GENOMIC DNA]</scope>
    <source>
        <strain evidence="6">HyVt-443</strain>
    </source>
</reference>
<organism evidence="6 7">
    <name type="scientific">Sedimenticola thiotaurini</name>
    <dbReference type="NCBI Taxonomy" id="1543721"/>
    <lineage>
        <taxon>Bacteria</taxon>
        <taxon>Pseudomonadati</taxon>
        <taxon>Pseudomonadota</taxon>
        <taxon>Gammaproteobacteria</taxon>
        <taxon>Chromatiales</taxon>
        <taxon>Sedimenticolaceae</taxon>
        <taxon>Sedimenticola</taxon>
    </lineage>
</organism>
<accession>A0A831RLH2</accession>
<name>A0A831RLH2_9GAMM</name>
<evidence type="ECO:0000313" key="6">
    <source>
        <dbReference type="EMBL" id="HEB97677.1"/>
    </source>
</evidence>
<comment type="subcellular location">
    <subcellularLocation>
        <location evidence="1">Cytoplasm</location>
        <location evidence="1">Cytosol</location>
    </subcellularLocation>
</comment>
<evidence type="ECO:0000256" key="1">
    <source>
        <dbReference type="ARBA" id="ARBA00004514"/>
    </source>
</evidence>
<protein>
    <recommendedName>
        <fullName evidence="5">Flagellar protein FliT</fullName>
    </recommendedName>
</protein>
<keyword evidence="2" id="KW-0963">Cytoplasm</keyword>
<evidence type="ECO:0000256" key="3">
    <source>
        <dbReference type="ARBA" id="ARBA00022795"/>
    </source>
</evidence>
<evidence type="ECO:0000256" key="4">
    <source>
        <dbReference type="ARBA" id="ARBA00023186"/>
    </source>
</evidence>
<evidence type="ECO:0000313" key="7">
    <source>
        <dbReference type="Proteomes" id="UP000886251"/>
    </source>
</evidence>
<dbReference type="Pfam" id="PF05400">
    <property type="entry name" value="FliT"/>
    <property type="match status" value="1"/>
</dbReference>
<dbReference type="Proteomes" id="UP000886251">
    <property type="component" value="Unassembled WGS sequence"/>
</dbReference>
<dbReference type="GO" id="GO:0044781">
    <property type="term" value="P:bacterial-type flagellum organization"/>
    <property type="evidence" value="ECO:0007669"/>
    <property type="project" value="UniProtKB-KW"/>
</dbReference>
<keyword evidence="6" id="KW-0969">Cilium</keyword>
<sequence length="111" mass="12538">MQEDLPMPPPVPEPLAEALKLSERMSLLAGEAQWDQVRSLEEARRPLLQRCFPLHGDLPDPAATERQIRRILELDRRVMELAGAARGEVQEALRRMSQGRAAIQAYDRVGT</sequence>
<keyword evidence="6" id="KW-0282">Flagellum</keyword>
<gene>
    <name evidence="6" type="ORF">ENI96_14740</name>
</gene>
<keyword evidence="6" id="KW-0966">Cell projection</keyword>
<evidence type="ECO:0000256" key="2">
    <source>
        <dbReference type="ARBA" id="ARBA00022490"/>
    </source>
</evidence>
<proteinExistence type="predicted"/>